<reference evidence="1 2" key="1">
    <citation type="submission" date="2019-05" db="EMBL/GenBank/DDBJ databases">
        <title>Another draft genome of Portunus trituberculatus and its Hox gene families provides insights of decapod evolution.</title>
        <authorList>
            <person name="Jeong J.-H."/>
            <person name="Song I."/>
            <person name="Kim S."/>
            <person name="Choi T."/>
            <person name="Kim D."/>
            <person name="Ryu S."/>
            <person name="Kim W."/>
        </authorList>
    </citation>
    <scope>NUCLEOTIDE SEQUENCE [LARGE SCALE GENOMIC DNA]</scope>
    <source>
        <tissue evidence="1">Muscle</tissue>
    </source>
</reference>
<comment type="caution">
    <text evidence="1">The sequence shown here is derived from an EMBL/GenBank/DDBJ whole genome shotgun (WGS) entry which is preliminary data.</text>
</comment>
<evidence type="ECO:0000313" key="2">
    <source>
        <dbReference type="Proteomes" id="UP000324222"/>
    </source>
</evidence>
<accession>A0A5B7IR04</accession>
<protein>
    <submittedName>
        <fullName evidence="1">Uncharacterized protein</fullName>
    </submittedName>
</protein>
<dbReference type="EMBL" id="VSRR010066546">
    <property type="protein sequence ID" value="MPC84833.1"/>
    <property type="molecule type" value="Genomic_DNA"/>
</dbReference>
<proteinExistence type="predicted"/>
<dbReference type="Proteomes" id="UP000324222">
    <property type="component" value="Unassembled WGS sequence"/>
</dbReference>
<keyword evidence="2" id="KW-1185">Reference proteome</keyword>
<sequence length="50" mass="5727">MNMHRLCLGPAERAQCGWNSIYLVYLPGIASFGPFNHFKLTIAEWISVSW</sequence>
<name>A0A5B7IR04_PORTR</name>
<organism evidence="1 2">
    <name type="scientific">Portunus trituberculatus</name>
    <name type="common">Swimming crab</name>
    <name type="synonym">Neptunus trituberculatus</name>
    <dbReference type="NCBI Taxonomy" id="210409"/>
    <lineage>
        <taxon>Eukaryota</taxon>
        <taxon>Metazoa</taxon>
        <taxon>Ecdysozoa</taxon>
        <taxon>Arthropoda</taxon>
        <taxon>Crustacea</taxon>
        <taxon>Multicrustacea</taxon>
        <taxon>Malacostraca</taxon>
        <taxon>Eumalacostraca</taxon>
        <taxon>Eucarida</taxon>
        <taxon>Decapoda</taxon>
        <taxon>Pleocyemata</taxon>
        <taxon>Brachyura</taxon>
        <taxon>Eubrachyura</taxon>
        <taxon>Portunoidea</taxon>
        <taxon>Portunidae</taxon>
        <taxon>Portuninae</taxon>
        <taxon>Portunus</taxon>
    </lineage>
</organism>
<gene>
    <name evidence="1" type="ORF">E2C01_079583</name>
</gene>
<dbReference type="AlphaFoldDB" id="A0A5B7IR04"/>
<evidence type="ECO:0000313" key="1">
    <source>
        <dbReference type="EMBL" id="MPC84833.1"/>
    </source>
</evidence>